<evidence type="ECO:0000256" key="1">
    <source>
        <dbReference type="ARBA" id="ARBA00010062"/>
    </source>
</evidence>
<name>A0ABR8TRU6_9PSED</name>
<dbReference type="Pfam" id="PF13458">
    <property type="entry name" value="Peripla_BP_6"/>
    <property type="match status" value="1"/>
</dbReference>
<dbReference type="PANTHER" id="PTHR30483">
    <property type="entry name" value="LEUCINE-SPECIFIC-BINDING PROTEIN"/>
    <property type="match status" value="1"/>
</dbReference>
<dbReference type="RefSeq" id="WP_251837285.1">
    <property type="nucleotide sequence ID" value="NZ_JACSQG010000009.1"/>
</dbReference>
<dbReference type="EMBL" id="JACSQG010000009">
    <property type="protein sequence ID" value="MBD7978502.1"/>
    <property type="molecule type" value="Genomic_DNA"/>
</dbReference>
<accession>A0ABR8TRU6</accession>
<gene>
    <name evidence="7" type="ORF">H9642_15055</name>
</gene>
<keyword evidence="2" id="KW-0813">Transport</keyword>
<evidence type="ECO:0000259" key="6">
    <source>
        <dbReference type="Pfam" id="PF13458"/>
    </source>
</evidence>
<feature type="signal peptide" evidence="5">
    <location>
        <begin position="1"/>
        <end position="26"/>
    </location>
</feature>
<reference evidence="7 8" key="1">
    <citation type="submission" date="2020-08" db="EMBL/GenBank/DDBJ databases">
        <title>A Genomic Blueprint of the Chicken Gut Microbiome.</title>
        <authorList>
            <person name="Gilroy R."/>
            <person name="Ravi A."/>
            <person name="Getino M."/>
            <person name="Pursley I."/>
            <person name="Horton D.L."/>
            <person name="Alikhan N.-F."/>
            <person name="Baker D."/>
            <person name="Gharbi K."/>
            <person name="Hall N."/>
            <person name="Watson M."/>
            <person name="Adriaenssens E.M."/>
            <person name="Foster-Nyarko E."/>
            <person name="Jarju S."/>
            <person name="Secka A."/>
            <person name="Antonio M."/>
            <person name="Oren A."/>
            <person name="Chaudhuri R."/>
            <person name="La Ragione R.M."/>
            <person name="Hildebrand F."/>
            <person name="Pallen M.J."/>
        </authorList>
    </citation>
    <scope>NUCLEOTIDE SEQUENCE [LARGE SCALE GENOMIC DNA]</scope>
    <source>
        <strain evidence="7 8">Sa2CUA2</strain>
    </source>
</reference>
<keyword evidence="4" id="KW-0029">Amino-acid transport</keyword>
<evidence type="ECO:0000313" key="7">
    <source>
        <dbReference type="EMBL" id="MBD7978502.1"/>
    </source>
</evidence>
<evidence type="ECO:0000256" key="4">
    <source>
        <dbReference type="ARBA" id="ARBA00022970"/>
    </source>
</evidence>
<dbReference type="PRINTS" id="PR00337">
    <property type="entry name" value="LEUILEVALBP"/>
</dbReference>
<evidence type="ECO:0000256" key="2">
    <source>
        <dbReference type="ARBA" id="ARBA00022448"/>
    </source>
</evidence>
<organism evidence="7 8">
    <name type="scientific">Serpens gallinarum</name>
    <dbReference type="NCBI Taxonomy" id="2763075"/>
    <lineage>
        <taxon>Bacteria</taxon>
        <taxon>Pseudomonadati</taxon>
        <taxon>Pseudomonadota</taxon>
        <taxon>Gammaproteobacteria</taxon>
        <taxon>Pseudomonadales</taxon>
        <taxon>Pseudomonadaceae</taxon>
        <taxon>Pseudomonas</taxon>
    </lineage>
</organism>
<evidence type="ECO:0000256" key="5">
    <source>
        <dbReference type="SAM" id="SignalP"/>
    </source>
</evidence>
<evidence type="ECO:0000256" key="3">
    <source>
        <dbReference type="ARBA" id="ARBA00022729"/>
    </source>
</evidence>
<sequence length="440" mass="48198">MSKAPVLRATLLAFALSSLSALPAFAQAEKPTELKIGISTFMSGSASVFGMPAKAAAELYIEELNAKGGLHGVPVKPIFIDEGVGSDRLLSEFRRVVQEQGAGLMLASISSGNCNTLAPVAEDLKVVNILWDCGTERALDGNYQYVFRTQANAVTEMVASVLYLLKVNPDFKTIAVVNQDYAWGRESWEIFSHTLKVLKPDVKVVAELFPKFGAPDFSAEVSRLQVLRPDVVLSTSWGGDLDTFVRQASQRGLLRTSQFYLALGETSLQSLGNTLPEGVLIGARGDHYFLHPQYAQDPKHQDFVKKFHARTGNYPIYSVYHMVQALEGMSAAYDKAIEANDGQWPSKEQLAEAFRGLEFRGLTSPVTIRPEDGQGLESQLFGVTTSSPDHKFRVLKDIVIIPADMVTTPPGEKTLEWVKTLTPALLDQVQFVDQKTAGLQ</sequence>
<proteinExistence type="inferred from homology"/>
<dbReference type="InterPro" id="IPR051010">
    <property type="entry name" value="BCAA_transport"/>
</dbReference>
<dbReference type="Gene3D" id="3.40.50.2300">
    <property type="match status" value="2"/>
</dbReference>
<keyword evidence="8" id="KW-1185">Reference proteome</keyword>
<comment type="similarity">
    <text evidence="1">Belongs to the leucine-binding protein family.</text>
</comment>
<keyword evidence="3 5" id="KW-0732">Signal</keyword>
<dbReference type="InterPro" id="IPR000709">
    <property type="entry name" value="Leu_Ile_Val-bd"/>
</dbReference>
<feature type="chain" id="PRO_5045321693" evidence="5">
    <location>
        <begin position="27"/>
        <end position="440"/>
    </location>
</feature>
<dbReference type="Proteomes" id="UP000611945">
    <property type="component" value="Unassembled WGS sequence"/>
</dbReference>
<dbReference type="SUPFAM" id="SSF53822">
    <property type="entry name" value="Periplasmic binding protein-like I"/>
    <property type="match status" value="1"/>
</dbReference>
<dbReference type="InterPro" id="IPR028082">
    <property type="entry name" value="Peripla_BP_I"/>
</dbReference>
<feature type="domain" description="Leucine-binding protein" evidence="6">
    <location>
        <begin position="34"/>
        <end position="375"/>
    </location>
</feature>
<dbReference type="InterPro" id="IPR028081">
    <property type="entry name" value="Leu-bd"/>
</dbReference>
<dbReference type="PANTHER" id="PTHR30483:SF37">
    <property type="entry name" value="ABC TRANSPORTER SUBSTRATE-BINDING PROTEIN"/>
    <property type="match status" value="1"/>
</dbReference>
<evidence type="ECO:0000313" key="8">
    <source>
        <dbReference type="Proteomes" id="UP000611945"/>
    </source>
</evidence>
<protein>
    <submittedName>
        <fullName evidence="7">ABC transporter substrate-binding protein</fullName>
    </submittedName>
</protein>
<comment type="caution">
    <text evidence="7">The sequence shown here is derived from an EMBL/GenBank/DDBJ whole genome shotgun (WGS) entry which is preliminary data.</text>
</comment>
<dbReference type="CDD" id="cd06330">
    <property type="entry name" value="PBP1_As_SBP-like"/>
    <property type="match status" value="1"/>
</dbReference>